<gene>
    <name evidence="3" type="ORF">B9G98_01164</name>
</gene>
<evidence type="ECO:0000313" key="3">
    <source>
        <dbReference type="EMBL" id="PRT53544.1"/>
    </source>
</evidence>
<proteinExistence type="predicted"/>
<reference evidence="3 4" key="1">
    <citation type="submission" date="2017-04" db="EMBL/GenBank/DDBJ databases">
        <title>Genome sequencing of [Candida] sorbophila.</title>
        <authorList>
            <person name="Ahn J.O."/>
        </authorList>
    </citation>
    <scope>NUCLEOTIDE SEQUENCE [LARGE SCALE GENOMIC DNA]</scope>
    <source>
        <strain evidence="3 4">DS02</strain>
    </source>
</reference>
<sequence length="794" mass="94932">MVFTPSEDVPVGLDELQVSPDDAQGAPRRPRAQPAFYPRTPTRLTKYDPHANSNSPNTPIRPFSAPTWPVYPLGSPIEPSRLVDLEFDSFDWDALESIVRKFDENELLNFNSVFYRQVLHQLSLESRPKWLELLLHLGVQNETLWIDRLHNFQEDYLIKEAKRAGKRRNALLIQKIETVSKAVWFQRWYNAGVLKVQLDQFLKAPTAQIFNLWREEAYLLKKKLAQVDAVYQVSQKTRLFIRWRNHLKQIRDLDEKSVHFDHYRLIQIGVHGLKNSLSKRFEATKEFQAEHAKSVFARWRRRLHEEQCKKYLEPKQKSIYLKSWLGKLESFRFQLEKADRYQKSQVIHWYQLWTAKLEQMYDLYASGEFLFESNLKATVFRQWRQNAKLLSRGAPFLFYSQQRVKHSILHQWRLLAGIYRESERFRQFFAAQEALKCWRLKARCLVLESRNNITHCQQTFDHWQRKARLKTLERDKQIQDLRQLFGLWREETQNTQRREHALSLRARLLRKKFEFAEFWRTVQRKYTEQQYELLAAENYYNERLQTKVFDQLSKFAVSRIEGDVMAGDLALQKLKKTYFSVWRQAFKQVRDEQFEQLESYAKATHAMKLMKSVFSQWRGKTYRISEAEEYGDLILCERYFRLWLGKLANLQEQLARAGDWYIESSRVITLGKWRDRLDQVRQNELELELLQDGRAIEKAAAIFEQWRAATMLVKDKDPLLARRSDWFAQQQTRRIFRKWRRSTERSHPSPQTPLRSEALLQRSTVSRMLSQRRPIGRVHSTGSPISRRGADSLI</sequence>
<keyword evidence="4" id="KW-1185">Reference proteome</keyword>
<evidence type="ECO:0000259" key="2">
    <source>
        <dbReference type="Pfam" id="PF08457"/>
    </source>
</evidence>
<evidence type="ECO:0000256" key="1">
    <source>
        <dbReference type="SAM" id="MobiDB-lite"/>
    </source>
</evidence>
<dbReference type="EMBL" id="NDIQ01000001">
    <property type="protein sequence ID" value="PRT53544.1"/>
    <property type="molecule type" value="Genomic_DNA"/>
</dbReference>
<organism evidence="3 4">
    <name type="scientific">Wickerhamiella sorbophila</name>
    <dbReference type="NCBI Taxonomy" id="45607"/>
    <lineage>
        <taxon>Eukaryota</taxon>
        <taxon>Fungi</taxon>
        <taxon>Dikarya</taxon>
        <taxon>Ascomycota</taxon>
        <taxon>Saccharomycotina</taxon>
        <taxon>Dipodascomycetes</taxon>
        <taxon>Dipodascales</taxon>
        <taxon>Trichomonascaceae</taxon>
        <taxon>Wickerhamiella</taxon>
    </lineage>
</organism>
<feature type="region of interest" description="Disordered" evidence="1">
    <location>
        <begin position="1"/>
        <end position="61"/>
    </location>
</feature>
<dbReference type="RefSeq" id="XP_024663490.1">
    <property type="nucleotide sequence ID" value="XM_024807722.1"/>
</dbReference>
<dbReference type="InterPro" id="IPR013665">
    <property type="entry name" value="Sfi1_dom"/>
</dbReference>
<protein>
    <recommendedName>
        <fullName evidence="2">Sfi1 spindle body domain-containing protein</fullName>
    </recommendedName>
</protein>
<dbReference type="Proteomes" id="UP000238350">
    <property type="component" value="Unassembled WGS sequence"/>
</dbReference>
<comment type="caution">
    <text evidence="3">The sequence shown here is derived from an EMBL/GenBank/DDBJ whole genome shotgun (WGS) entry which is preliminary data.</text>
</comment>
<dbReference type="AlphaFoldDB" id="A0A2T0FEZ5"/>
<feature type="domain" description="Sfi1 spindle body" evidence="2">
    <location>
        <begin position="282"/>
        <end position="740"/>
    </location>
</feature>
<dbReference type="GeneID" id="36514913"/>
<dbReference type="Pfam" id="PF08457">
    <property type="entry name" value="Sfi1"/>
    <property type="match status" value="1"/>
</dbReference>
<feature type="region of interest" description="Disordered" evidence="1">
    <location>
        <begin position="770"/>
        <end position="794"/>
    </location>
</feature>
<accession>A0A2T0FEZ5</accession>
<dbReference type="STRING" id="45607.A0A2T0FEZ5"/>
<name>A0A2T0FEZ5_9ASCO</name>
<evidence type="ECO:0000313" key="4">
    <source>
        <dbReference type="Proteomes" id="UP000238350"/>
    </source>
</evidence>